<evidence type="ECO:0000256" key="5">
    <source>
        <dbReference type="ARBA" id="ARBA00022989"/>
    </source>
</evidence>
<dbReference type="SUPFAM" id="SSF52540">
    <property type="entry name" value="P-loop containing nucleoside triphosphate hydrolases"/>
    <property type="match status" value="1"/>
</dbReference>
<dbReference type="InterPro" id="IPR039421">
    <property type="entry name" value="Type_1_exporter"/>
</dbReference>
<dbReference type="InterPro" id="IPR027417">
    <property type="entry name" value="P-loop_NTPase"/>
</dbReference>
<protein>
    <submittedName>
        <fullName evidence="10">ATP-binding/permease protein CydD</fullName>
    </submittedName>
</protein>
<keyword evidence="6 7" id="KW-0472">Membrane</keyword>
<dbReference type="AlphaFoldDB" id="A0A1J5Q0G4"/>
<feature type="transmembrane region" description="Helical" evidence="7">
    <location>
        <begin position="127"/>
        <end position="147"/>
    </location>
</feature>
<evidence type="ECO:0000256" key="4">
    <source>
        <dbReference type="ARBA" id="ARBA00022840"/>
    </source>
</evidence>
<accession>A0A1J5Q0G4</accession>
<dbReference type="InterPro" id="IPR014216">
    <property type="entry name" value="ABC_transptr_CydD"/>
</dbReference>
<dbReference type="GO" id="GO:0005524">
    <property type="term" value="F:ATP binding"/>
    <property type="evidence" value="ECO:0007669"/>
    <property type="project" value="UniProtKB-KW"/>
</dbReference>
<dbReference type="InterPro" id="IPR011527">
    <property type="entry name" value="ABC1_TM_dom"/>
</dbReference>
<dbReference type="InterPro" id="IPR003593">
    <property type="entry name" value="AAA+_ATPase"/>
</dbReference>
<feature type="transmembrane region" description="Helical" evidence="7">
    <location>
        <begin position="206"/>
        <end position="231"/>
    </location>
</feature>
<evidence type="ECO:0000259" key="9">
    <source>
        <dbReference type="PROSITE" id="PS50929"/>
    </source>
</evidence>
<keyword evidence="3" id="KW-0547">Nucleotide-binding</keyword>
<feature type="domain" description="ABC transmembrane type-1" evidence="9">
    <location>
        <begin position="1"/>
        <end position="269"/>
    </location>
</feature>
<dbReference type="GO" id="GO:0016020">
    <property type="term" value="C:membrane"/>
    <property type="evidence" value="ECO:0007669"/>
    <property type="project" value="UniProtKB-SubCell"/>
</dbReference>
<evidence type="ECO:0000256" key="1">
    <source>
        <dbReference type="ARBA" id="ARBA00004141"/>
    </source>
</evidence>
<dbReference type="PROSITE" id="PS50893">
    <property type="entry name" value="ABC_TRANSPORTER_2"/>
    <property type="match status" value="1"/>
</dbReference>
<keyword evidence="4 10" id="KW-0067">ATP-binding</keyword>
<evidence type="ECO:0000256" key="2">
    <source>
        <dbReference type="ARBA" id="ARBA00022692"/>
    </source>
</evidence>
<evidence type="ECO:0000313" key="10">
    <source>
        <dbReference type="EMBL" id="OIQ76834.1"/>
    </source>
</evidence>
<dbReference type="GO" id="GO:0016887">
    <property type="term" value="F:ATP hydrolysis activity"/>
    <property type="evidence" value="ECO:0007669"/>
    <property type="project" value="InterPro"/>
</dbReference>
<dbReference type="NCBIfam" id="TIGR02857">
    <property type="entry name" value="CydD"/>
    <property type="match status" value="1"/>
</dbReference>
<dbReference type="Gene3D" id="3.40.50.300">
    <property type="entry name" value="P-loop containing nucleotide triphosphate hydrolases"/>
    <property type="match status" value="1"/>
</dbReference>
<dbReference type="InterPro" id="IPR036640">
    <property type="entry name" value="ABC1_TM_sf"/>
</dbReference>
<sequence>MIQAGLIATLVVRIFHDHPTIHEISTQLYYLALTFAARALLSAAGEQIATQAGNRIRWQLRNKIIERILQDASLANRFGTAHLSTLATRGINAMDAYFARFLPQLLIALTVPVIVGVYIFYLDTTSGLIVIGTVPLIPLLGALIGSYTGVAMRKKWRTLGILSGYFLDLVSGVTTLKVFGRSKRQEERLREVGEEYRRNTMEVLRISFLSSLALEIIATLSVALIAVSIGLRLVGGSVDLRTGLLILILAPEVYWPMRTVGTHFHAAADGIEAGKQIFEVLDSPQTGGGSIPVDRISDISISPLSVMVGDRETTVAIPKALLRHGRIVAVTGPSGAGKSTLLSVLLGFLQPAEGSILVNGHELRDVEMKSWRSHVAWVPQHPHLNRGSIRDLVQVGREGASDLEITEALASAGLSKSLFPDGLDTIIGEGGTGISIGQARRIALARALVRRADLLLLDEPSAALDDLSEAEIAAAVVSEAKRGAIVVVVSHHEALIRIADETISIEKAGLALNEVSSGTS</sequence>
<dbReference type="PANTHER" id="PTHR24221:SF590">
    <property type="entry name" value="COMPONENT LINKED WITH THE ASSEMBLY OF CYTOCHROME' TRANSPORT TRANSMEMBRANE ATP-BINDING PROTEIN ABC TRANSPORTER CYDD-RELATED"/>
    <property type="match status" value="1"/>
</dbReference>
<evidence type="ECO:0000259" key="8">
    <source>
        <dbReference type="PROSITE" id="PS50893"/>
    </source>
</evidence>
<dbReference type="PANTHER" id="PTHR24221">
    <property type="entry name" value="ATP-BINDING CASSETTE SUB-FAMILY B"/>
    <property type="match status" value="1"/>
</dbReference>
<feature type="domain" description="ABC transporter" evidence="8">
    <location>
        <begin position="294"/>
        <end position="520"/>
    </location>
</feature>
<dbReference type="SUPFAM" id="SSF90123">
    <property type="entry name" value="ABC transporter transmembrane region"/>
    <property type="match status" value="1"/>
</dbReference>
<dbReference type="Pfam" id="PF00005">
    <property type="entry name" value="ABC_tran"/>
    <property type="match status" value="1"/>
</dbReference>
<name>A0A1J5Q0G4_9ZZZZ</name>
<organism evidence="10">
    <name type="scientific">mine drainage metagenome</name>
    <dbReference type="NCBI Taxonomy" id="410659"/>
    <lineage>
        <taxon>unclassified sequences</taxon>
        <taxon>metagenomes</taxon>
        <taxon>ecological metagenomes</taxon>
    </lineage>
</organism>
<dbReference type="Pfam" id="PF00664">
    <property type="entry name" value="ABC_membrane"/>
    <property type="match status" value="1"/>
</dbReference>
<comment type="subcellular location">
    <subcellularLocation>
        <location evidence="1">Membrane</location>
        <topology evidence="1">Multi-pass membrane protein</topology>
    </subcellularLocation>
</comment>
<dbReference type="GO" id="GO:0140359">
    <property type="term" value="F:ABC-type transporter activity"/>
    <property type="evidence" value="ECO:0007669"/>
    <property type="project" value="InterPro"/>
</dbReference>
<dbReference type="Gene3D" id="1.20.1560.10">
    <property type="entry name" value="ABC transporter type 1, transmembrane domain"/>
    <property type="match status" value="1"/>
</dbReference>
<dbReference type="SMART" id="SM00382">
    <property type="entry name" value="AAA"/>
    <property type="match status" value="1"/>
</dbReference>
<keyword evidence="5 7" id="KW-1133">Transmembrane helix</keyword>
<dbReference type="PROSITE" id="PS50929">
    <property type="entry name" value="ABC_TM1F"/>
    <property type="match status" value="1"/>
</dbReference>
<evidence type="ECO:0000256" key="6">
    <source>
        <dbReference type="ARBA" id="ARBA00023136"/>
    </source>
</evidence>
<evidence type="ECO:0000256" key="7">
    <source>
        <dbReference type="SAM" id="Phobius"/>
    </source>
</evidence>
<evidence type="ECO:0000256" key="3">
    <source>
        <dbReference type="ARBA" id="ARBA00022741"/>
    </source>
</evidence>
<feature type="transmembrane region" description="Helical" evidence="7">
    <location>
        <begin position="101"/>
        <end position="121"/>
    </location>
</feature>
<dbReference type="GO" id="GO:0042883">
    <property type="term" value="P:cysteine transport"/>
    <property type="evidence" value="ECO:0007669"/>
    <property type="project" value="InterPro"/>
</dbReference>
<dbReference type="EMBL" id="MLJW01001760">
    <property type="protein sequence ID" value="OIQ76834.1"/>
    <property type="molecule type" value="Genomic_DNA"/>
</dbReference>
<reference evidence="10" key="1">
    <citation type="submission" date="2016-10" db="EMBL/GenBank/DDBJ databases">
        <title>Sequence of Gallionella enrichment culture.</title>
        <authorList>
            <person name="Poehlein A."/>
            <person name="Muehling M."/>
            <person name="Daniel R."/>
        </authorList>
    </citation>
    <scope>NUCLEOTIDE SEQUENCE</scope>
</reference>
<comment type="caution">
    <text evidence="10">The sequence shown here is derived from an EMBL/GenBank/DDBJ whole genome shotgun (WGS) entry which is preliminary data.</text>
</comment>
<gene>
    <name evidence="10" type="primary">cydD_3</name>
    <name evidence="10" type="ORF">GALL_414820</name>
</gene>
<keyword evidence="2 7" id="KW-0812">Transmembrane</keyword>
<proteinExistence type="predicted"/>
<dbReference type="CDD" id="cd18584">
    <property type="entry name" value="ABC_6TM_AarD_CydD"/>
    <property type="match status" value="1"/>
</dbReference>
<dbReference type="InterPro" id="IPR003439">
    <property type="entry name" value="ABC_transporter-like_ATP-bd"/>
</dbReference>